<dbReference type="Pfam" id="PF01757">
    <property type="entry name" value="Acyl_transf_3"/>
    <property type="match status" value="1"/>
</dbReference>
<evidence type="ECO:0000259" key="2">
    <source>
        <dbReference type="Pfam" id="PF01757"/>
    </source>
</evidence>
<accession>A0ABT6F430</accession>
<keyword evidence="3" id="KW-0808">Transferase</keyword>
<feature type="transmembrane region" description="Helical" evidence="1">
    <location>
        <begin position="251"/>
        <end position="271"/>
    </location>
</feature>
<keyword evidence="1" id="KW-0472">Membrane</keyword>
<evidence type="ECO:0000256" key="1">
    <source>
        <dbReference type="SAM" id="Phobius"/>
    </source>
</evidence>
<comment type="caution">
    <text evidence="3">The sequence shown here is derived from an EMBL/GenBank/DDBJ whole genome shotgun (WGS) entry which is preliminary data.</text>
</comment>
<keyword evidence="3" id="KW-0012">Acyltransferase</keyword>
<feature type="transmembrane region" description="Helical" evidence="1">
    <location>
        <begin position="225"/>
        <end position="245"/>
    </location>
</feature>
<gene>
    <name evidence="3" type="ORF">PZE19_00630</name>
</gene>
<name>A0ABT6F430_9BACT</name>
<dbReference type="InterPro" id="IPR002656">
    <property type="entry name" value="Acyl_transf_3_dom"/>
</dbReference>
<keyword evidence="1" id="KW-1133">Transmembrane helix</keyword>
<feature type="transmembrane region" description="Helical" evidence="1">
    <location>
        <begin position="94"/>
        <end position="114"/>
    </location>
</feature>
<reference evidence="3 4" key="1">
    <citation type="submission" date="2023-03" db="EMBL/GenBank/DDBJ databases">
        <title>Paludisphaera mucosa sp. nov. a novel planctomycete from northern fen.</title>
        <authorList>
            <person name="Ivanova A."/>
        </authorList>
    </citation>
    <scope>NUCLEOTIDE SEQUENCE [LARGE SCALE GENOMIC DNA]</scope>
    <source>
        <strain evidence="3 4">Pla2</strain>
    </source>
</reference>
<keyword evidence="4" id="KW-1185">Reference proteome</keyword>
<feature type="transmembrane region" description="Helical" evidence="1">
    <location>
        <begin position="20"/>
        <end position="37"/>
    </location>
</feature>
<dbReference type="GO" id="GO:0016746">
    <property type="term" value="F:acyltransferase activity"/>
    <property type="evidence" value="ECO:0007669"/>
    <property type="project" value="UniProtKB-KW"/>
</dbReference>
<proteinExistence type="predicted"/>
<keyword evidence="1" id="KW-0812">Transmembrane</keyword>
<feature type="transmembrane region" description="Helical" evidence="1">
    <location>
        <begin position="57"/>
        <end position="74"/>
    </location>
</feature>
<organism evidence="3 4">
    <name type="scientific">Paludisphaera mucosa</name>
    <dbReference type="NCBI Taxonomy" id="3030827"/>
    <lineage>
        <taxon>Bacteria</taxon>
        <taxon>Pseudomonadati</taxon>
        <taxon>Planctomycetota</taxon>
        <taxon>Planctomycetia</taxon>
        <taxon>Isosphaerales</taxon>
        <taxon>Isosphaeraceae</taxon>
        <taxon>Paludisphaera</taxon>
    </lineage>
</organism>
<dbReference type="EMBL" id="JARRAG010000001">
    <property type="protein sequence ID" value="MDG3002279.1"/>
    <property type="molecule type" value="Genomic_DNA"/>
</dbReference>
<feature type="transmembrane region" description="Helical" evidence="1">
    <location>
        <begin position="154"/>
        <end position="170"/>
    </location>
</feature>
<feature type="transmembrane region" description="Helical" evidence="1">
    <location>
        <begin position="283"/>
        <end position="305"/>
    </location>
</feature>
<feature type="domain" description="Acyltransferase 3" evidence="2">
    <location>
        <begin position="18"/>
        <end position="324"/>
    </location>
</feature>
<dbReference type="Proteomes" id="UP001216907">
    <property type="component" value="Unassembled WGS sequence"/>
</dbReference>
<protein>
    <submittedName>
        <fullName evidence="3">Acyltransferase</fullName>
        <ecNumber evidence="3">2.3.-.-</ecNumber>
    </submittedName>
</protein>
<sequence length="370" mass="41150">MDARSTLDRPEGDRDNAVGLVRFVLTSLVVLSHSLHMYGRSLANDPMVLLTSGQYTLGRTSVDAFFILSGFLVARSWGSSRGWADFVARRAYRVYPGFFAAVAFSSLVAAPWLAARGVPRPAVPSWSDLVLPALVLDFRELGVNGSLWTIRYDFYYYGLIGLLGSAGWIARRWPIMAIWAASWAVYAAWFVSGVEAGVEAQHPRLLTCFLSGVVFYAYRDRIPLSWGWFAVAAAGLAGYGGGWWPYEIWPYRVMSLTFPLYGAYVLLFAAFRPGARAAKLAWLGDYSYGLYLYACPIQIMLLVAFRPQLNPFTHFLTAWALAGVFAHLSLRLIERPALRLRRRSSPNGRAIPPPHFRIGALARAETEATA</sequence>
<feature type="transmembrane region" description="Helical" evidence="1">
    <location>
        <begin position="311"/>
        <end position="333"/>
    </location>
</feature>
<evidence type="ECO:0000313" key="3">
    <source>
        <dbReference type="EMBL" id="MDG3002279.1"/>
    </source>
</evidence>
<dbReference type="EC" id="2.3.-.-" evidence="3"/>
<dbReference type="RefSeq" id="WP_277858643.1">
    <property type="nucleotide sequence ID" value="NZ_JARRAG010000001.1"/>
</dbReference>
<evidence type="ECO:0000313" key="4">
    <source>
        <dbReference type="Proteomes" id="UP001216907"/>
    </source>
</evidence>